<keyword evidence="2" id="KW-0012">Acyltransferase</keyword>
<keyword evidence="1" id="KW-0808">Transferase</keyword>
<dbReference type="InterPro" id="IPR016181">
    <property type="entry name" value="Acyl_CoA_acyltransferase"/>
</dbReference>
<feature type="domain" description="N-acetyltransferase" evidence="3">
    <location>
        <begin position="9"/>
        <end position="160"/>
    </location>
</feature>
<dbReference type="Gene3D" id="3.40.630.30">
    <property type="match status" value="1"/>
</dbReference>
<evidence type="ECO:0000313" key="5">
    <source>
        <dbReference type="Proteomes" id="UP000190837"/>
    </source>
</evidence>
<dbReference type="EMBL" id="FKLO01000041">
    <property type="protein sequence ID" value="SAM62978.1"/>
    <property type="molecule type" value="Genomic_DNA"/>
</dbReference>
<dbReference type="RefSeq" id="WP_079540260.1">
    <property type="nucleotide sequence ID" value="NZ_FKLO01000041.1"/>
</dbReference>
<dbReference type="InterPro" id="IPR000182">
    <property type="entry name" value="GNAT_dom"/>
</dbReference>
<dbReference type="GO" id="GO:0016747">
    <property type="term" value="F:acyltransferase activity, transferring groups other than amino-acyl groups"/>
    <property type="evidence" value="ECO:0007669"/>
    <property type="project" value="InterPro"/>
</dbReference>
<dbReference type="SUPFAM" id="SSF55729">
    <property type="entry name" value="Acyl-CoA N-acyltransferases (Nat)"/>
    <property type="match status" value="1"/>
</dbReference>
<dbReference type="PANTHER" id="PTHR43877:SF1">
    <property type="entry name" value="ACETYLTRANSFERASE"/>
    <property type="match status" value="1"/>
</dbReference>
<name>A0A1C3H3W9_9GAMM</name>
<organism evidence="4 5">
    <name type="scientific">Cardiobacterium hominis</name>
    <dbReference type="NCBI Taxonomy" id="2718"/>
    <lineage>
        <taxon>Bacteria</taxon>
        <taxon>Pseudomonadati</taxon>
        <taxon>Pseudomonadota</taxon>
        <taxon>Gammaproteobacteria</taxon>
        <taxon>Cardiobacteriales</taxon>
        <taxon>Cardiobacteriaceae</taxon>
        <taxon>Cardiobacterium</taxon>
    </lineage>
</organism>
<protein>
    <recommendedName>
        <fullName evidence="3">N-acetyltransferase domain-containing protein</fullName>
    </recommendedName>
</protein>
<proteinExistence type="predicted"/>
<dbReference type="PANTHER" id="PTHR43877">
    <property type="entry name" value="AMINOALKYLPHOSPHONATE N-ACETYLTRANSFERASE-RELATED-RELATED"/>
    <property type="match status" value="1"/>
</dbReference>
<sequence>MEAQTPAQIKIRRLRGEDIAAMRDMLHLFGHVFEDIPTYCTAQPDDAYLRALLASDTFIALAASAGKTTVGGLTAYVWRKYEQARQEIYIYDLVVHEKWRRRGIASQLIENIKSIAQNMGAYSIIVQAHPEDHAAVALYRQSSTPENILTFDIEIAKTAPLK</sequence>
<evidence type="ECO:0000256" key="1">
    <source>
        <dbReference type="ARBA" id="ARBA00022679"/>
    </source>
</evidence>
<dbReference type="Pfam" id="PF00583">
    <property type="entry name" value="Acetyltransf_1"/>
    <property type="match status" value="1"/>
</dbReference>
<dbReference type="PROSITE" id="PS51186">
    <property type="entry name" value="GNAT"/>
    <property type="match status" value="1"/>
</dbReference>
<dbReference type="InterPro" id="IPR050832">
    <property type="entry name" value="Bact_Acetyltransf"/>
</dbReference>
<dbReference type="AlphaFoldDB" id="A0A1C3H3W9"/>
<gene>
    <name evidence="4" type="ORF">CHUV0807_1068</name>
</gene>
<dbReference type="CDD" id="cd04301">
    <property type="entry name" value="NAT_SF"/>
    <property type="match status" value="1"/>
</dbReference>
<accession>A0A1C3H3W9</accession>
<evidence type="ECO:0000259" key="3">
    <source>
        <dbReference type="PROSITE" id="PS51186"/>
    </source>
</evidence>
<evidence type="ECO:0000256" key="2">
    <source>
        <dbReference type="ARBA" id="ARBA00023315"/>
    </source>
</evidence>
<reference evidence="5" key="1">
    <citation type="submission" date="2016-04" db="EMBL/GenBank/DDBJ databases">
        <authorList>
            <person name="Tagini F."/>
        </authorList>
    </citation>
    <scope>NUCLEOTIDE SEQUENCE [LARGE SCALE GENOMIC DNA]</scope>
    <source>
        <strain evidence="5">CHUV0807</strain>
    </source>
</reference>
<evidence type="ECO:0000313" key="4">
    <source>
        <dbReference type="EMBL" id="SAM62978.1"/>
    </source>
</evidence>
<dbReference type="Proteomes" id="UP000190837">
    <property type="component" value="Unassembled WGS sequence"/>
</dbReference>